<accession>A0A2T5J1E6</accession>
<feature type="coiled-coil region" evidence="1">
    <location>
        <begin position="43"/>
        <end position="70"/>
    </location>
</feature>
<keyword evidence="1" id="KW-0175">Coiled coil</keyword>
<organism evidence="2 3">
    <name type="scientific">Agitococcus lubricus</name>
    <dbReference type="NCBI Taxonomy" id="1077255"/>
    <lineage>
        <taxon>Bacteria</taxon>
        <taxon>Pseudomonadati</taxon>
        <taxon>Pseudomonadota</taxon>
        <taxon>Gammaproteobacteria</taxon>
        <taxon>Moraxellales</taxon>
        <taxon>Moraxellaceae</taxon>
        <taxon>Agitococcus</taxon>
    </lineage>
</organism>
<dbReference type="AlphaFoldDB" id="A0A2T5J1E6"/>
<evidence type="ECO:0000313" key="3">
    <source>
        <dbReference type="Proteomes" id="UP000244223"/>
    </source>
</evidence>
<protein>
    <submittedName>
        <fullName evidence="2">Uncharacterized protein</fullName>
    </submittedName>
</protein>
<reference evidence="2 3" key="1">
    <citation type="submission" date="2018-04" db="EMBL/GenBank/DDBJ databases">
        <title>Genomic Encyclopedia of Archaeal and Bacterial Type Strains, Phase II (KMG-II): from individual species to whole genera.</title>
        <authorList>
            <person name="Goeker M."/>
        </authorList>
    </citation>
    <scope>NUCLEOTIDE SEQUENCE [LARGE SCALE GENOMIC DNA]</scope>
    <source>
        <strain evidence="2 3">DSM 5822</strain>
    </source>
</reference>
<proteinExistence type="predicted"/>
<name>A0A2T5J1E6_9GAMM</name>
<gene>
    <name evidence="2" type="ORF">C8N29_10319</name>
</gene>
<dbReference type="Proteomes" id="UP000244223">
    <property type="component" value="Unassembled WGS sequence"/>
</dbReference>
<dbReference type="RefSeq" id="WP_107864717.1">
    <property type="nucleotide sequence ID" value="NZ_QAON01000003.1"/>
</dbReference>
<comment type="caution">
    <text evidence="2">The sequence shown here is derived from an EMBL/GenBank/DDBJ whole genome shotgun (WGS) entry which is preliminary data.</text>
</comment>
<keyword evidence="3" id="KW-1185">Reference proteome</keyword>
<sequence>MSCLNKHTLANKIEWLKSKDAALDLLIELSDEVGFDLNFEQSFAQQQLEIERKIQQLAMLQEALNKIDNKFNRLG</sequence>
<evidence type="ECO:0000256" key="1">
    <source>
        <dbReference type="SAM" id="Coils"/>
    </source>
</evidence>
<evidence type="ECO:0000313" key="2">
    <source>
        <dbReference type="EMBL" id="PTQ90266.1"/>
    </source>
</evidence>
<dbReference type="EMBL" id="QAON01000003">
    <property type="protein sequence ID" value="PTQ90266.1"/>
    <property type="molecule type" value="Genomic_DNA"/>
</dbReference>